<evidence type="ECO:0000313" key="2">
    <source>
        <dbReference type="EMBL" id="KAI9253540.1"/>
    </source>
</evidence>
<evidence type="ECO:0000256" key="1">
    <source>
        <dbReference type="SAM" id="MobiDB-lite"/>
    </source>
</evidence>
<feature type="compositionally biased region" description="Polar residues" evidence="1">
    <location>
        <begin position="1"/>
        <end position="38"/>
    </location>
</feature>
<name>A0AAD5PAG3_9FUNG</name>
<dbReference type="Proteomes" id="UP001209540">
    <property type="component" value="Unassembled WGS sequence"/>
</dbReference>
<accession>A0AAD5PAG3</accession>
<comment type="caution">
    <text evidence="2">The sequence shown here is derived from an EMBL/GenBank/DDBJ whole genome shotgun (WGS) entry which is preliminary data.</text>
</comment>
<proteinExistence type="predicted"/>
<gene>
    <name evidence="2" type="ORF">BDA99DRAFT_587428</name>
</gene>
<evidence type="ECO:0000313" key="3">
    <source>
        <dbReference type="Proteomes" id="UP001209540"/>
    </source>
</evidence>
<sequence length="423" mass="47443">MAKTTSQQPASASILYHSSTPSFEQSNATSSDSTTAHSNSHRRVSSGRVVKPRPGKLIEDINISTLNLSGVHKSYLRVLPPDWTNPASLVNNIKEENIKTTTTPSQALQFIQTAFEKINESPSTAQQLKQYSMNWKHVRLADQDEVRKLTHQGTAAASTITSTGITCLTEATVDAINNGCNNGTSNNQETTDDNEEEDFDRCEASIVVSFGLRLMRTILNIGSSHQEHTQEQLPPCKCDIDIDVPQPLPKRKRAKMIYPDFTDFGIITDSDGFPVVQCIIIYTLWLEKYSCWLYLGIQHLRTEEKGHNTIPIINPQRCTALFEAHKLASDMDLFPYNLNNRLETSAIANINNPVLAQYDLPNSIYANIRCLERSIQRKMLYLPPNSSTDFEEIALSSILISIYTFHGNQPIKSYHSEIHLIAM</sequence>
<dbReference type="AlphaFoldDB" id="A0AAD5PAG3"/>
<reference evidence="2" key="2">
    <citation type="submission" date="2023-02" db="EMBL/GenBank/DDBJ databases">
        <authorList>
            <consortium name="DOE Joint Genome Institute"/>
            <person name="Mondo S.J."/>
            <person name="Chang Y."/>
            <person name="Wang Y."/>
            <person name="Ahrendt S."/>
            <person name="Andreopoulos W."/>
            <person name="Barry K."/>
            <person name="Beard J."/>
            <person name="Benny G.L."/>
            <person name="Blankenship S."/>
            <person name="Bonito G."/>
            <person name="Cuomo C."/>
            <person name="Desiro A."/>
            <person name="Gervers K.A."/>
            <person name="Hundley H."/>
            <person name="Kuo A."/>
            <person name="LaButti K."/>
            <person name="Lang B.F."/>
            <person name="Lipzen A."/>
            <person name="O'Donnell K."/>
            <person name="Pangilinan J."/>
            <person name="Reynolds N."/>
            <person name="Sandor L."/>
            <person name="Smith M.W."/>
            <person name="Tsang A."/>
            <person name="Grigoriev I.V."/>
            <person name="Stajich J.E."/>
            <person name="Spatafora J.W."/>
        </authorList>
    </citation>
    <scope>NUCLEOTIDE SEQUENCE</scope>
    <source>
        <strain evidence="2">RSA 2281</strain>
    </source>
</reference>
<feature type="compositionally biased region" description="Basic residues" evidence="1">
    <location>
        <begin position="39"/>
        <end position="51"/>
    </location>
</feature>
<feature type="region of interest" description="Disordered" evidence="1">
    <location>
        <begin position="1"/>
        <end position="51"/>
    </location>
</feature>
<reference evidence="2" key="1">
    <citation type="journal article" date="2022" name="IScience">
        <title>Evolution of zygomycete secretomes and the origins of terrestrial fungal ecologies.</title>
        <authorList>
            <person name="Chang Y."/>
            <person name="Wang Y."/>
            <person name="Mondo S."/>
            <person name="Ahrendt S."/>
            <person name="Andreopoulos W."/>
            <person name="Barry K."/>
            <person name="Beard J."/>
            <person name="Benny G.L."/>
            <person name="Blankenship S."/>
            <person name="Bonito G."/>
            <person name="Cuomo C."/>
            <person name="Desiro A."/>
            <person name="Gervers K.A."/>
            <person name="Hundley H."/>
            <person name="Kuo A."/>
            <person name="LaButti K."/>
            <person name="Lang B.F."/>
            <person name="Lipzen A."/>
            <person name="O'Donnell K."/>
            <person name="Pangilinan J."/>
            <person name="Reynolds N."/>
            <person name="Sandor L."/>
            <person name="Smith M.E."/>
            <person name="Tsang A."/>
            <person name="Grigoriev I.V."/>
            <person name="Stajich J.E."/>
            <person name="Spatafora J.W."/>
        </authorList>
    </citation>
    <scope>NUCLEOTIDE SEQUENCE</scope>
    <source>
        <strain evidence="2">RSA 2281</strain>
    </source>
</reference>
<protein>
    <submittedName>
        <fullName evidence="2">Uncharacterized protein</fullName>
    </submittedName>
</protein>
<organism evidence="2 3">
    <name type="scientific">Phascolomyces articulosus</name>
    <dbReference type="NCBI Taxonomy" id="60185"/>
    <lineage>
        <taxon>Eukaryota</taxon>
        <taxon>Fungi</taxon>
        <taxon>Fungi incertae sedis</taxon>
        <taxon>Mucoromycota</taxon>
        <taxon>Mucoromycotina</taxon>
        <taxon>Mucoromycetes</taxon>
        <taxon>Mucorales</taxon>
        <taxon>Lichtheimiaceae</taxon>
        <taxon>Phascolomyces</taxon>
    </lineage>
</organism>
<keyword evidence="3" id="KW-1185">Reference proteome</keyword>
<dbReference type="EMBL" id="JAIXMP010000026">
    <property type="protein sequence ID" value="KAI9253540.1"/>
    <property type="molecule type" value="Genomic_DNA"/>
</dbReference>